<accession>A0A6A5DZB1</accession>
<feature type="compositionally biased region" description="Basic and acidic residues" evidence="1">
    <location>
        <begin position="192"/>
        <end position="209"/>
    </location>
</feature>
<sequence length="231" mass="25222">MDYLLSFEVSWPHLTGAERRSASALLPFPAAVQKTAPEGARVSACSAGAPTALCFMHHRFNKHRQHPRRSPLPILPAERTKLFPLLSSPPNPRLYQLSIKKIQLQFGIRQNTLITKVRLVSGPGPRGGGVSGSGLSRLPLRAHRPPPPSVRPGTRADWLKEADPQVSSAHRGAGRREDFLLLDTFTAARLLRPESSGEGKRNKTSDLDRPPVPSSCSIGGNRTTGLSWVEQ</sequence>
<reference evidence="2 3" key="1">
    <citation type="submission" date="2019-06" db="EMBL/GenBank/DDBJ databases">
        <title>A chromosome-scale genome assembly of the European perch, Perca fluviatilis.</title>
        <authorList>
            <person name="Roques C."/>
            <person name="Zahm M."/>
            <person name="Cabau C."/>
            <person name="Klopp C."/>
            <person name="Bouchez O."/>
            <person name="Donnadieu C."/>
            <person name="Kuhl H."/>
            <person name="Gislard M."/>
            <person name="Guendouz S."/>
            <person name="Journot L."/>
            <person name="Haffray P."/>
            <person name="Bestin A."/>
            <person name="Morvezen R."/>
            <person name="Feron R."/>
            <person name="Wen M."/>
            <person name="Jouanno E."/>
            <person name="Herpin A."/>
            <person name="Schartl M."/>
            <person name="Postlethwait J."/>
            <person name="Schaerlinger B."/>
            <person name="Chardard D."/>
            <person name="Lecocq T."/>
            <person name="Poncet C."/>
            <person name="Jaffrelo L."/>
            <person name="Lampietro C."/>
            <person name="Guiguen Y."/>
        </authorList>
    </citation>
    <scope>NUCLEOTIDE SEQUENCE [LARGE SCALE GENOMIC DNA]</scope>
    <source>
        <tissue evidence="2">Blood</tissue>
    </source>
</reference>
<feature type="region of interest" description="Disordered" evidence="1">
    <location>
        <begin position="123"/>
        <end position="156"/>
    </location>
</feature>
<dbReference type="AlphaFoldDB" id="A0A6A5DZB1"/>
<dbReference type="EMBL" id="VHII01000019">
    <property type="protein sequence ID" value="KAF1375466.1"/>
    <property type="molecule type" value="Genomic_DNA"/>
</dbReference>
<evidence type="ECO:0000313" key="2">
    <source>
        <dbReference type="EMBL" id="KAF1375466.1"/>
    </source>
</evidence>
<proteinExistence type="predicted"/>
<feature type="compositionally biased region" description="Polar residues" evidence="1">
    <location>
        <begin position="214"/>
        <end position="231"/>
    </location>
</feature>
<evidence type="ECO:0000256" key="1">
    <source>
        <dbReference type="SAM" id="MobiDB-lite"/>
    </source>
</evidence>
<comment type="caution">
    <text evidence="2">The sequence shown here is derived from an EMBL/GenBank/DDBJ whole genome shotgun (WGS) entry which is preliminary data.</text>
</comment>
<name>A0A6A5DZB1_PERFL</name>
<gene>
    <name evidence="2" type="ORF">PFLUV_G00220490</name>
</gene>
<dbReference type="Proteomes" id="UP000465112">
    <property type="component" value="Chromosome 19"/>
</dbReference>
<keyword evidence="3" id="KW-1185">Reference proteome</keyword>
<organism evidence="2 3">
    <name type="scientific">Perca fluviatilis</name>
    <name type="common">European perch</name>
    <dbReference type="NCBI Taxonomy" id="8168"/>
    <lineage>
        <taxon>Eukaryota</taxon>
        <taxon>Metazoa</taxon>
        <taxon>Chordata</taxon>
        <taxon>Craniata</taxon>
        <taxon>Vertebrata</taxon>
        <taxon>Euteleostomi</taxon>
        <taxon>Actinopterygii</taxon>
        <taxon>Neopterygii</taxon>
        <taxon>Teleostei</taxon>
        <taxon>Neoteleostei</taxon>
        <taxon>Acanthomorphata</taxon>
        <taxon>Eupercaria</taxon>
        <taxon>Perciformes</taxon>
        <taxon>Percoidei</taxon>
        <taxon>Percidae</taxon>
        <taxon>Percinae</taxon>
        <taxon>Perca</taxon>
    </lineage>
</organism>
<evidence type="ECO:0000313" key="3">
    <source>
        <dbReference type="Proteomes" id="UP000465112"/>
    </source>
</evidence>
<protein>
    <submittedName>
        <fullName evidence="2">Uncharacterized protein</fullName>
    </submittedName>
</protein>
<feature type="region of interest" description="Disordered" evidence="1">
    <location>
        <begin position="192"/>
        <end position="231"/>
    </location>
</feature>